<reference evidence="2 3" key="1">
    <citation type="submission" date="2016-10" db="EMBL/GenBank/DDBJ databases">
        <authorList>
            <person name="de Groot N.N."/>
        </authorList>
    </citation>
    <scope>NUCLEOTIDE SEQUENCE [LARGE SCALE GENOMIC DNA]</scope>
    <source>
        <strain evidence="2 3">DSM 21039</strain>
    </source>
</reference>
<evidence type="ECO:0008006" key="4">
    <source>
        <dbReference type="Google" id="ProtNLM"/>
    </source>
</evidence>
<dbReference type="AlphaFoldDB" id="A0A1H7RSY7"/>
<gene>
    <name evidence="2" type="ORF">SAMN04488505_102714</name>
</gene>
<sequence length="420" mass="48462">MKFRFIFLFFFVFLVQRNSTAQAPPGKKPGFKQEQSFSYCILNNNKQINLYGFENVNRNARPDKDGYVKLWDAHIFKGSLAIKRPLKMMARLKYFDGSEELLYRDIKDHKVIENCYINRLDLRKLGTINNGTLRITEPINITSCVVGNICTDYQGVENIVFNMPVCIQNSYIKIFFILSVDFNSNFYWLNNNCGYFRILYTRFNNAVHLTDYCSGEPSGIAEMYTIFYNPKLNGSFNIYNGVTYGSLNIYNCVANDSVVIHANSKQKSFNLKSNSFKGSVVTNPYDNFGLMALFPYGINMLKEQVWNLAFDNSQFNNYADFSHSEFNNCSFKDITFKGPLIIYNTLITNKDTGAADYGYTQRKKRDFSTAVFMKDNLPLICNPDFFNLDTLGFLPTTIAKSRLDFETMGQNGFRPPYLEK</sequence>
<feature type="chain" id="PRO_5011697437" description="Pentapeptide repeat-containing protein" evidence="1">
    <location>
        <begin position="24"/>
        <end position="420"/>
    </location>
</feature>
<keyword evidence="1" id="KW-0732">Signal</keyword>
<keyword evidence="3" id="KW-1185">Reference proteome</keyword>
<dbReference type="EMBL" id="FOBB01000002">
    <property type="protein sequence ID" value="SEL62894.1"/>
    <property type="molecule type" value="Genomic_DNA"/>
</dbReference>
<accession>A0A1H7RSY7</accession>
<feature type="signal peptide" evidence="1">
    <location>
        <begin position="1"/>
        <end position="23"/>
    </location>
</feature>
<organism evidence="2 3">
    <name type="scientific">Chitinophaga rupis</name>
    <dbReference type="NCBI Taxonomy" id="573321"/>
    <lineage>
        <taxon>Bacteria</taxon>
        <taxon>Pseudomonadati</taxon>
        <taxon>Bacteroidota</taxon>
        <taxon>Chitinophagia</taxon>
        <taxon>Chitinophagales</taxon>
        <taxon>Chitinophagaceae</taxon>
        <taxon>Chitinophaga</taxon>
    </lineage>
</organism>
<evidence type="ECO:0000313" key="3">
    <source>
        <dbReference type="Proteomes" id="UP000198984"/>
    </source>
</evidence>
<dbReference type="Proteomes" id="UP000198984">
    <property type="component" value="Unassembled WGS sequence"/>
</dbReference>
<evidence type="ECO:0000256" key="1">
    <source>
        <dbReference type="SAM" id="SignalP"/>
    </source>
</evidence>
<proteinExistence type="predicted"/>
<dbReference type="RefSeq" id="WP_089910478.1">
    <property type="nucleotide sequence ID" value="NZ_FOBB01000002.1"/>
</dbReference>
<name>A0A1H7RSY7_9BACT</name>
<protein>
    <recommendedName>
        <fullName evidence="4">Pentapeptide repeat-containing protein</fullName>
    </recommendedName>
</protein>
<dbReference type="STRING" id="573321.SAMN04488505_102714"/>
<evidence type="ECO:0000313" key="2">
    <source>
        <dbReference type="EMBL" id="SEL62894.1"/>
    </source>
</evidence>